<evidence type="ECO:0000313" key="1">
    <source>
        <dbReference type="EMBL" id="MDP4098127.1"/>
    </source>
</evidence>
<sequence length="76" mass="8669">MHVQIAFHPEVYGGTDWSQLESYGVRLGTFEDYARIKGNHPGRLILGYGNLTIEEIDEGLRRLYQFTEAVKLGKRG</sequence>
<dbReference type="RefSeq" id="WP_305755750.1">
    <property type="nucleotide sequence ID" value="NZ_JAPCKK010000018.1"/>
</dbReference>
<gene>
    <name evidence="1" type="ORF">OIN60_15315</name>
</gene>
<proteinExistence type="predicted"/>
<evidence type="ECO:0000313" key="2">
    <source>
        <dbReference type="Proteomes" id="UP001241848"/>
    </source>
</evidence>
<dbReference type="Proteomes" id="UP001241848">
    <property type="component" value="Unassembled WGS sequence"/>
</dbReference>
<reference evidence="1 2" key="1">
    <citation type="submission" date="2022-10" db="EMBL/GenBank/DDBJ databases">
        <title>Paenibacillus description and whole genome data of maize root bacterial community.</title>
        <authorList>
            <person name="Marton D."/>
            <person name="Farkas M."/>
            <person name="Cserhati M."/>
        </authorList>
    </citation>
    <scope>NUCLEOTIDE SEQUENCE [LARGE SCALE GENOMIC DNA]</scope>
    <source>
        <strain evidence="1 2">P96</strain>
    </source>
</reference>
<comment type="caution">
    <text evidence="1">The sequence shown here is derived from an EMBL/GenBank/DDBJ whole genome shotgun (WGS) entry which is preliminary data.</text>
</comment>
<keyword evidence="2" id="KW-1185">Reference proteome</keyword>
<dbReference type="EMBL" id="JAPCKK010000018">
    <property type="protein sequence ID" value="MDP4098127.1"/>
    <property type="molecule type" value="Genomic_DNA"/>
</dbReference>
<name>A0ABT9FUJ3_9BACL</name>
<accession>A0ABT9FUJ3</accession>
<organism evidence="1 2">
    <name type="scientific">Paenibacillus zeirhizosphaerae</name>
    <dbReference type="NCBI Taxonomy" id="2987519"/>
    <lineage>
        <taxon>Bacteria</taxon>
        <taxon>Bacillati</taxon>
        <taxon>Bacillota</taxon>
        <taxon>Bacilli</taxon>
        <taxon>Bacillales</taxon>
        <taxon>Paenibacillaceae</taxon>
        <taxon>Paenibacillus</taxon>
    </lineage>
</organism>
<protein>
    <submittedName>
        <fullName evidence="1">Uncharacterized protein</fullName>
    </submittedName>
</protein>